<dbReference type="InterPro" id="IPR011990">
    <property type="entry name" value="TPR-like_helical_dom_sf"/>
</dbReference>
<name>A0ABP1AWR5_9BRYO</name>
<dbReference type="Gene3D" id="1.25.40.10">
    <property type="entry name" value="Tetratricopeptide repeat domain"/>
    <property type="match status" value="1"/>
</dbReference>
<dbReference type="InterPro" id="IPR024983">
    <property type="entry name" value="CHAT_dom"/>
</dbReference>
<dbReference type="EMBL" id="OZ023717">
    <property type="protein sequence ID" value="CAK9866999.1"/>
    <property type="molecule type" value="Genomic_DNA"/>
</dbReference>
<evidence type="ECO:0000313" key="3">
    <source>
        <dbReference type="Proteomes" id="UP001497522"/>
    </source>
</evidence>
<keyword evidence="3" id="KW-1185">Reference proteome</keyword>
<dbReference type="SMART" id="SM00028">
    <property type="entry name" value="TPR"/>
    <property type="match status" value="4"/>
</dbReference>
<evidence type="ECO:0000313" key="2">
    <source>
        <dbReference type="EMBL" id="CAK9866999.1"/>
    </source>
</evidence>
<protein>
    <recommendedName>
        <fullName evidence="1">CHAT domain-containing protein</fullName>
    </recommendedName>
</protein>
<dbReference type="Pfam" id="PF12770">
    <property type="entry name" value="CHAT"/>
    <property type="match status" value="1"/>
</dbReference>
<sequence length="1054" mass="118634">MAATTDMIQPDEVFDVLYESRQEQFISSATLQRSSGGHGLAFPCWTMLPISYPAPVLRDLTRVTVEPGFVDYGSHKCVVVRDENGIRWTLDEAKLPDQPTYLASLQRKVEQILLDIKNLSYVQAAELLQSLKQELWPCHKTSALQLWIDVHLCHVLLRAAVASLSNTESFLVRAFQGFTTCIDEPLVYSSLVRTLKVSACLGRAWMHLLKGEISEAKQDIRNSERYSLDSTALATRTTHVNWAMAASCFMAGDLGGVENFLNKVGCRFGGLADMYQIGAMDCQVVRMKGSFNQAVCLSAALVLGNDPFNEKDTMSISTCTRMRQLQLGVIGNIWFALGAYMEAMQYYRKASSSEDLLLRASGLVGEANVHMQLRMPGFEKQAERLYTEALDTYKKLQYLEGKVVVYCNLGSLHMKQDLLPEALKWFRWAKALSCKVRLRAALVEIDCRIAQVHVQLNQLDKAMSLLEQSQEFVKERKEPLVQAWIEHHVGLCLLTRSEGEKGRARSLLLDKAETHLISAIKYFCSAQCYTTVKEKNYERLWIMLFEGQKETYALLQWCLACNNKALDAIVWGERSRSRALVWERWNEVLTVTKEQTVQLDPAITQKLELDEFDKLSCDAAWDCIKGWNKMCTFPDAVIIQYTICVGFGLLIYVLNSSSNANVFQQSFRDLGKDIWKSNDIENLVNKTLEVLQLTEGYSKVDEEKYLTKLYDILIRPVEKVLQKAKQLIIIPHETLHKVPFAALIDKQRQQKGRHPYLIERYIVSCTDSIRSMVRSFALYKSRPFHSSTDDQGCATLVIGIKNHSSLGGRNLQYAEEEANEVVKILKDKFGYNQAKAILGSNATKETVKHLLPKARLVHFATHATVTDKYEEGAILFAMPHEEATMSSLNINVTSRNSEVLVEGDPPLGLMQSDVHNESDVQRTMTRFQFQQRVAKQVVLVADEISGMNLKAQLVVLSACQTGQGVVAGEGVAGLGRALTRAGVPCTVLSLWPVDDNATKSLMVAFYEKLCTFPVAAAMQEAMVHMIKEPNKADPLTGRWKVKHWAAFMPFGLPS</sequence>
<feature type="domain" description="CHAT" evidence="1">
    <location>
        <begin position="704"/>
        <end position="1051"/>
    </location>
</feature>
<evidence type="ECO:0000259" key="1">
    <source>
        <dbReference type="Pfam" id="PF12770"/>
    </source>
</evidence>
<reference evidence="2" key="1">
    <citation type="submission" date="2024-03" db="EMBL/GenBank/DDBJ databases">
        <authorList>
            <consortium name="ELIXIR-Norway"/>
            <consortium name="Elixir Norway"/>
        </authorList>
    </citation>
    <scope>NUCLEOTIDE SEQUENCE</scope>
</reference>
<dbReference type="PANTHER" id="PTHR10098:SF111">
    <property type="entry name" value="CHAT DOMAIN-CONTAINING PROTEIN"/>
    <property type="match status" value="1"/>
</dbReference>
<proteinExistence type="predicted"/>
<dbReference type="InterPro" id="IPR019734">
    <property type="entry name" value="TPR_rpt"/>
</dbReference>
<dbReference type="Proteomes" id="UP001497522">
    <property type="component" value="Chromosome 16"/>
</dbReference>
<gene>
    <name evidence="2" type="ORF">CSSPJE1EN2_LOCUS9994</name>
</gene>
<feature type="non-terminal residue" evidence="2">
    <location>
        <position position="1"/>
    </location>
</feature>
<dbReference type="SUPFAM" id="SSF48452">
    <property type="entry name" value="TPR-like"/>
    <property type="match status" value="1"/>
</dbReference>
<accession>A0ABP1AWR5</accession>
<dbReference type="PANTHER" id="PTHR10098">
    <property type="entry name" value="RAPSYN-RELATED"/>
    <property type="match status" value="1"/>
</dbReference>
<organism evidence="2 3">
    <name type="scientific">Sphagnum jensenii</name>
    <dbReference type="NCBI Taxonomy" id="128206"/>
    <lineage>
        <taxon>Eukaryota</taxon>
        <taxon>Viridiplantae</taxon>
        <taxon>Streptophyta</taxon>
        <taxon>Embryophyta</taxon>
        <taxon>Bryophyta</taxon>
        <taxon>Sphagnophytina</taxon>
        <taxon>Sphagnopsida</taxon>
        <taxon>Sphagnales</taxon>
        <taxon>Sphagnaceae</taxon>
        <taxon>Sphagnum</taxon>
    </lineage>
</organism>